<evidence type="ECO:0000313" key="3">
    <source>
        <dbReference type="EMBL" id="OCT17257.1"/>
    </source>
</evidence>
<dbReference type="GO" id="GO:0019202">
    <property type="term" value="F:amino acid kinase activity"/>
    <property type="evidence" value="ECO:0007669"/>
    <property type="project" value="TreeGrafter"/>
</dbReference>
<sequence length="338" mass="38867">MQDAIDELVQHYFMDLNYKMASVPFGLTNLTKIITVDDTKYVIRIYNPYTKHAAGLAFESQITTFLTNKKLPFQVPVFLRTREGEEYVQLSNGMLGAIVSFIEGDVPTLLDIQQAVEYGQVVGEISSTLLNYDTELLEYQGISFSEIYHLHPLANRLAVTSFMENPPFPIAEANLTFYQEMISLLDKNIHELKALPQQLVHHDLLIFNLLAQDNRIVGVLDFDFTSMDASFMEFAICLNHILQMSSGSLEMAEGFIQGYVRYRKSSLQEINQLQLLTQVYHIAVLHFYIGQHHAGIDIKENFTYILNQFHVRNDWLNRNGLSLKQLLEFYLLGDTEVY</sequence>
<comment type="similarity">
    <text evidence="1">Belongs to the pseudomonas-type ThrB family.</text>
</comment>
<dbReference type="Proteomes" id="UP000093309">
    <property type="component" value="Unassembled WGS sequence"/>
</dbReference>
<dbReference type="InterPro" id="IPR011009">
    <property type="entry name" value="Kinase-like_dom_sf"/>
</dbReference>
<organism evidence="3 4">
    <name type="scientific">Paenibacillus pectinilyticus</name>
    <dbReference type="NCBI Taxonomy" id="512399"/>
    <lineage>
        <taxon>Bacteria</taxon>
        <taxon>Bacillati</taxon>
        <taxon>Bacillota</taxon>
        <taxon>Bacilli</taxon>
        <taxon>Bacillales</taxon>
        <taxon>Paenibacillaceae</taxon>
        <taxon>Paenibacillus</taxon>
    </lineage>
</organism>
<dbReference type="InterPro" id="IPR002575">
    <property type="entry name" value="Aminoglycoside_PTrfase"/>
</dbReference>
<dbReference type="AlphaFoldDB" id="A0A1C1A9J0"/>
<dbReference type="OrthoDB" id="2664740at2"/>
<name>A0A1C1A9J0_9BACL</name>
<dbReference type="PANTHER" id="PTHR21064:SF6">
    <property type="entry name" value="AMINOGLYCOSIDE PHOSPHOTRANSFERASE DOMAIN-CONTAINING PROTEIN"/>
    <property type="match status" value="1"/>
</dbReference>
<dbReference type="EMBL" id="LYPC01000001">
    <property type="protein sequence ID" value="OCT17257.1"/>
    <property type="molecule type" value="Genomic_DNA"/>
</dbReference>
<dbReference type="STRING" id="512399.A8709_27390"/>
<comment type="caution">
    <text evidence="3">The sequence shown here is derived from an EMBL/GenBank/DDBJ whole genome shotgun (WGS) entry which is preliminary data.</text>
</comment>
<accession>A0A1C1A9J0</accession>
<protein>
    <recommendedName>
        <fullName evidence="2">Aminoglycoside phosphotransferase domain-containing protein</fullName>
    </recommendedName>
</protein>
<dbReference type="RefSeq" id="WP_065850202.1">
    <property type="nucleotide sequence ID" value="NZ_LYPC01000001.1"/>
</dbReference>
<dbReference type="SUPFAM" id="SSF56112">
    <property type="entry name" value="Protein kinase-like (PK-like)"/>
    <property type="match status" value="1"/>
</dbReference>
<dbReference type="Gene3D" id="3.90.1200.10">
    <property type="match status" value="1"/>
</dbReference>
<dbReference type="Gene3D" id="3.30.200.20">
    <property type="entry name" value="Phosphorylase Kinase, domain 1"/>
    <property type="match status" value="1"/>
</dbReference>
<evidence type="ECO:0000256" key="1">
    <source>
        <dbReference type="ARBA" id="ARBA00038240"/>
    </source>
</evidence>
<reference evidence="4" key="1">
    <citation type="submission" date="2016-05" db="EMBL/GenBank/DDBJ databases">
        <title>Paenibacillus oryzae. sp. nov., isolated from the rice root.</title>
        <authorList>
            <person name="Zhang J."/>
            <person name="Zhang X."/>
        </authorList>
    </citation>
    <scope>NUCLEOTIDE SEQUENCE [LARGE SCALE GENOMIC DNA]</scope>
    <source>
        <strain evidence="4">KCTC13222</strain>
    </source>
</reference>
<dbReference type="PANTHER" id="PTHR21064">
    <property type="entry name" value="AMINOGLYCOSIDE PHOSPHOTRANSFERASE DOMAIN-CONTAINING PROTEIN-RELATED"/>
    <property type="match status" value="1"/>
</dbReference>
<proteinExistence type="inferred from homology"/>
<gene>
    <name evidence="3" type="ORF">A8709_27390</name>
</gene>
<evidence type="ECO:0000259" key="2">
    <source>
        <dbReference type="Pfam" id="PF01636"/>
    </source>
</evidence>
<feature type="domain" description="Aminoglycoside phosphotransferase" evidence="2">
    <location>
        <begin position="25"/>
        <end position="259"/>
    </location>
</feature>
<dbReference type="InterPro" id="IPR050249">
    <property type="entry name" value="Pseudomonas-type_ThrB"/>
</dbReference>
<keyword evidence="4" id="KW-1185">Reference proteome</keyword>
<dbReference type="Pfam" id="PF01636">
    <property type="entry name" value="APH"/>
    <property type="match status" value="1"/>
</dbReference>
<evidence type="ECO:0000313" key="4">
    <source>
        <dbReference type="Proteomes" id="UP000093309"/>
    </source>
</evidence>